<comment type="caution">
    <text evidence="2">The sequence shown here is derived from an EMBL/GenBank/DDBJ whole genome shotgun (WGS) entry which is preliminary data.</text>
</comment>
<accession>A0A318TJW7</accession>
<evidence type="ECO:0000313" key="3">
    <source>
        <dbReference type="Proteomes" id="UP000248148"/>
    </source>
</evidence>
<name>A0A318TJW7_9BRAD</name>
<keyword evidence="1" id="KW-0732">Signal</keyword>
<feature type="chain" id="PRO_5016337893" evidence="1">
    <location>
        <begin position="23"/>
        <end position="110"/>
    </location>
</feature>
<reference evidence="2 3" key="1">
    <citation type="submission" date="2018-06" db="EMBL/GenBank/DDBJ databases">
        <title>Genomic Encyclopedia of Archaeal and Bacterial Type Strains, Phase II (KMG-II): from individual species to whole genera.</title>
        <authorList>
            <person name="Goeker M."/>
        </authorList>
    </citation>
    <scope>NUCLEOTIDE SEQUENCE [LARGE SCALE GENOMIC DNA]</scope>
    <source>
        <strain evidence="2 3">JCM 11668</strain>
    </source>
</reference>
<dbReference type="Pfam" id="PF06823">
    <property type="entry name" value="DUF1236"/>
    <property type="match status" value="1"/>
</dbReference>
<dbReference type="Proteomes" id="UP000248148">
    <property type="component" value="Unassembled WGS sequence"/>
</dbReference>
<dbReference type="AlphaFoldDB" id="A0A318TJW7"/>
<sequence>MRHTMIAWAAAGLIAAPATALAQSVVAVSEGDPGIALEQRPAFREYVVQQNVPNYTISERVRIGTVLPDTGVVVYDVPQRFGQTTRRYTVVNGETVLVEPRTRRVIEVID</sequence>
<evidence type="ECO:0000256" key="1">
    <source>
        <dbReference type="SAM" id="SignalP"/>
    </source>
</evidence>
<gene>
    <name evidence="2" type="ORF">BJ122_10465</name>
</gene>
<dbReference type="EMBL" id="QJTI01000004">
    <property type="protein sequence ID" value="PYF04087.1"/>
    <property type="molecule type" value="Genomic_DNA"/>
</dbReference>
<protein>
    <submittedName>
        <fullName evidence="2">Uncharacterized protein DUF1236</fullName>
    </submittedName>
</protein>
<dbReference type="RefSeq" id="WP_110780156.1">
    <property type="nucleotide sequence ID" value="NZ_QJTI01000004.1"/>
</dbReference>
<evidence type="ECO:0000313" key="2">
    <source>
        <dbReference type="EMBL" id="PYF04087.1"/>
    </source>
</evidence>
<proteinExistence type="predicted"/>
<dbReference type="InterPro" id="IPR009642">
    <property type="entry name" value="DUF1236"/>
</dbReference>
<keyword evidence="3" id="KW-1185">Reference proteome</keyword>
<feature type="signal peptide" evidence="1">
    <location>
        <begin position="1"/>
        <end position="22"/>
    </location>
</feature>
<dbReference type="OrthoDB" id="102964at2"/>
<organism evidence="2 3">
    <name type="scientific">Rhodopseudomonas faecalis</name>
    <dbReference type="NCBI Taxonomy" id="99655"/>
    <lineage>
        <taxon>Bacteria</taxon>
        <taxon>Pseudomonadati</taxon>
        <taxon>Pseudomonadota</taxon>
        <taxon>Alphaproteobacteria</taxon>
        <taxon>Hyphomicrobiales</taxon>
        <taxon>Nitrobacteraceae</taxon>
        <taxon>Rhodopseudomonas</taxon>
    </lineage>
</organism>